<dbReference type="AlphaFoldDB" id="A0ABD2WYM6"/>
<organism evidence="1 2">
    <name type="scientific">Trichogramma kaykai</name>
    <dbReference type="NCBI Taxonomy" id="54128"/>
    <lineage>
        <taxon>Eukaryota</taxon>
        <taxon>Metazoa</taxon>
        <taxon>Ecdysozoa</taxon>
        <taxon>Arthropoda</taxon>
        <taxon>Hexapoda</taxon>
        <taxon>Insecta</taxon>
        <taxon>Pterygota</taxon>
        <taxon>Neoptera</taxon>
        <taxon>Endopterygota</taxon>
        <taxon>Hymenoptera</taxon>
        <taxon>Apocrita</taxon>
        <taxon>Proctotrupomorpha</taxon>
        <taxon>Chalcidoidea</taxon>
        <taxon>Trichogrammatidae</taxon>
        <taxon>Trichogramma</taxon>
    </lineage>
</organism>
<sequence>MVFLLKEPQIGKFGIRYKGPFEIKEVDHNLKNVILLCNGSEKRVHIDKIERADSINPLDSIENNSGAQLEEIIEG</sequence>
<proteinExistence type="predicted"/>
<dbReference type="Proteomes" id="UP001627154">
    <property type="component" value="Unassembled WGS sequence"/>
</dbReference>
<accession>A0ABD2WYM6</accession>
<reference evidence="1 2" key="1">
    <citation type="journal article" date="2024" name="bioRxiv">
        <title>A reference genome for Trichogramma kaykai: A tiny desert-dwelling parasitoid wasp with competing sex-ratio distorters.</title>
        <authorList>
            <person name="Culotta J."/>
            <person name="Lindsey A.R."/>
        </authorList>
    </citation>
    <scope>NUCLEOTIDE SEQUENCE [LARGE SCALE GENOMIC DNA]</scope>
    <source>
        <strain evidence="1 2">KSX58</strain>
    </source>
</reference>
<comment type="caution">
    <text evidence="1">The sequence shown here is derived from an EMBL/GenBank/DDBJ whole genome shotgun (WGS) entry which is preliminary data.</text>
</comment>
<dbReference type="EMBL" id="JBJJXI010000060">
    <property type="protein sequence ID" value="KAL3397969.1"/>
    <property type="molecule type" value="Genomic_DNA"/>
</dbReference>
<name>A0ABD2WYM6_9HYME</name>
<protein>
    <submittedName>
        <fullName evidence="1">Uncharacterized protein</fullName>
    </submittedName>
</protein>
<evidence type="ECO:0000313" key="2">
    <source>
        <dbReference type="Proteomes" id="UP001627154"/>
    </source>
</evidence>
<gene>
    <name evidence="1" type="ORF">TKK_008203</name>
</gene>
<keyword evidence="2" id="KW-1185">Reference proteome</keyword>
<evidence type="ECO:0000313" key="1">
    <source>
        <dbReference type="EMBL" id="KAL3397969.1"/>
    </source>
</evidence>